<dbReference type="EMBL" id="CP146256">
    <property type="protein sequence ID" value="XAH74961.1"/>
    <property type="molecule type" value="Genomic_DNA"/>
</dbReference>
<keyword evidence="2" id="KW-0732">Signal</keyword>
<dbReference type="SUPFAM" id="SSF53822">
    <property type="entry name" value="Periplasmic binding protein-like I"/>
    <property type="match status" value="1"/>
</dbReference>
<feature type="chain" id="PRO_5045899636" evidence="2">
    <location>
        <begin position="23"/>
        <end position="414"/>
    </location>
</feature>
<dbReference type="Gene3D" id="3.40.50.2300">
    <property type="match status" value="2"/>
</dbReference>
<dbReference type="InterPro" id="IPR039570">
    <property type="entry name" value="AmiC_PBP1"/>
</dbReference>
<protein>
    <submittedName>
        <fullName evidence="3">Transporter substrate-binding domain-containing protein</fullName>
    </submittedName>
</protein>
<dbReference type="InterPro" id="IPR028082">
    <property type="entry name" value="Peripla_BP_I"/>
</dbReference>
<sequence length="414" mass="44281">MKKKILSVLMAAVMVFSLTACGSSEPAETEVSAGSSEQAAEDTESTEEVSNTESDTEAIKIGVLLSTTGNFSISETPMKNAAQMAIDEINEAGGINGAPIEPIYTDYGSDPAMAAEKAQELILKDEVVAIVGTNSSSTRLAVIPTIEQYDSLLVYNTFYEGETPSDNVLYTNTVPSQQVDGFIPYILENLGKKVYFVGSDYEFPRNTISYAKELVEASGGEIAGEEYAPTGTDDFSSIVNKIKEAEPDVIFSAVAGNDSVYFYTDCAQYGLDMETTPICSVACHEGTVKGIGEAAIGSYSCFSYFNTLDTETNKAFVEKYESLFGTETTVNNGAEATYHGVYMLAKAIEKAGSTETADIVNAAADIEVEAPSGVIKMDKENHHAWLNVYIGKVNENLTFDIISSSDGLVAPVVD</sequence>
<dbReference type="PANTHER" id="PTHR47628">
    <property type="match status" value="1"/>
</dbReference>
<keyword evidence="4" id="KW-1185">Reference proteome</keyword>
<reference evidence="3 4" key="1">
    <citation type="submission" date="2024-02" db="EMBL/GenBank/DDBJ databases">
        <title>Bacterial strain from lacustrine sediment.</title>
        <authorList>
            <person name="Petit C."/>
            <person name="Fadhlaoui K."/>
        </authorList>
    </citation>
    <scope>NUCLEOTIDE SEQUENCE [LARGE SCALE GENOMIC DNA]</scope>
    <source>
        <strain evidence="3 4">IPX-CK</strain>
    </source>
</reference>
<evidence type="ECO:0000256" key="2">
    <source>
        <dbReference type="SAM" id="SignalP"/>
    </source>
</evidence>
<evidence type="ECO:0000313" key="3">
    <source>
        <dbReference type="EMBL" id="XAH74961.1"/>
    </source>
</evidence>
<proteinExistence type="predicted"/>
<evidence type="ECO:0000256" key="1">
    <source>
        <dbReference type="SAM" id="MobiDB-lite"/>
    </source>
</evidence>
<name>A0ABZ3EXM1_9FIRM</name>
<feature type="signal peptide" evidence="2">
    <location>
        <begin position="1"/>
        <end position="22"/>
    </location>
</feature>
<dbReference type="Pfam" id="PF13433">
    <property type="entry name" value="Peripla_BP_5"/>
    <property type="match status" value="1"/>
</dbReference>
<accession>A0ABZ3EXM1</accession>
<dbReference type="RefSeq" id="WP_342758535.1">
    <property type="nucleotide sequence ID" value="NZ_CP146256.1"/>
</dbReference>
<feature type="region of interest" description="Disordered" evidence="1">
    <location>
        <begin position="25"/>
        <end position="55"/>
    </location>
</feature>
<dbReference type="CDD" id="cd06357">
    <property type="entry name" value="PBP1_AmiC"/>
    <property type="match status" value="1"/>
</dbReference>
<dbReference type="Proteomes" id="UP001451571">
    <property type="component" value="Chromosome"/>
</dbReference>
<dbReference type="PROSITE" id="PS51257">
    <property type="entry name" value="PROKAR_LIPOPROTEIN"/>
    <property type="match status" value="1"/>
</dbReference>
<organism evidence="3 4">
    <name type="scientific">Kineothrix sedimenti</name>
    <dbReference type="NCBI Taxonomy" id="3123317"/>
    <lineage>
        <taxon>Bacteria</taxon>
        <taxon>Bacillati</taxon>
        <taxon>Bacillota</taxon>
        <taxon>Clostridia</taxon>
        <taxon>Lachnospirales</taxon>
        <taxon>Lachnospiraceae</taxon>
        <taxon>Kineothrix</taxon>
    </lineage>
</organism>
<dbReference type="PANTHER" id="PTHR47628:SF1">
    <property type="entry name" value="ALIPHATIC AMIDASE EXPRESSION-REGULATING PROTEIN"/>
    <property type="match status" value="1"/>
</dbReference>
<gene>
    <name evidence="3" type="ORF">V6984_04100</name>
</gene>
<evidence type="ECO:0000313" key="4">
    <source>
        <dbReference type="Proteomes" id="UP001451571"/>
    </source>
</evidence>